<dbReference type="InParanoid" id="A0A6I8NV53"/>
<feature type="domain" description="SH3" evidence="4">
    <location>
        <begin position="321"/>
        <end position="384"/>
    </location>
</feature>
<dbReference type="InterPro" id="IPR001452">
    <property type="entry name" value="SH3_domain"/>
</dbReference>
<dbReference type="InterPro" id="IPR042772">
    <property type="entry name" value="SH3TC1/SH3TC2"/>
</dbReference>
<organism evidence="5 6">
    <name type="scientific">Ornithorhynchus anatinus</name>
    <name type="common">Duckbill platypus</name>
    <dbReference type="NCBI Taxonomy" id="9258"/>
    <lineage>
        <taxon>Eukaryota</taxon>
        <taxon>Metazoa</taxon>
        <taxon>Chordata</taxon>
        <taxon>Craniata</taxon>
        <taxon>Vertebrata</taxon>
        <taxon>Euteleostomi</taxon>
        <taxon>Mammalia</taxon>
        <taxon>Monotremata</taxon>
        <taxon>Ornithorhynchidae</taxon>
        <taxon>Ornithorhynchus</taxon>
    </lineage>
</organism>
<dbReference type="Bgee" id="ENSOANG00000039780">
    <property type="expression patterns" value="Expressed in adult mammalian kidney and 4 other cell types or tissues"/>
</dbReference>
<name>A0A6I8NV53_ORNAN</name>
<dbReference type="SUPFAM" id="SSF50044">
    <property type="entry name" value="SH3-domain"/>
    <property type="match status" value="1"/>
</dbReference>
<dbReference type="Proteomes" id="UP000002279">
    <property type="component" value="Chromosome 4"/>
</dbReference>
<feature type="region of interest" description="Disordered" evidence="3">
    <location>
        <begin position="1"/>
        <end position="103"/>
    </location>
</feature>
<reference evidence="5" key="3">
    <citation type="submission" date="2025-09" db="UniProtKB">
        <authorList>
            <consortium name="Ensembl"/>
        </authorList>
    </citation>
    <scope>IDENTIFICATION</scope>
    <source>
        <strain evidence="5">Glennie</strain>
    </source>
</reference>
<evidence type="ECO:0000313" key="6">
    <source>
        <dbReference type="Proteomes" id="UP000002279"/>
    </source>
</evidence>
<feature type="region of interest" description="Disordered" evidence="3">
    <location>
        <begin position="249"/>
        <end position="287"/>
    </location>
</feature>
<reference evidence="5" key="2">
    <citation type="submission" date="2025-08" db="UniProtKB">
        <authorList>
            <consortium name="Ensembl"/>
        </authorList>
    </citation>
    <scope>IDENTIFICATION</scope>
    <source>
        <strain evidence="5">Glennie</strain>
    </source>
</reference>
<accession>A0A6I8NV53</accession>
<reference evidence="5 6" key="1">
    <citation type="journal article" date="2008" name="Nature">
        <title>Genome analysis of the platypus reveals unique signatures of evolution.</title>
        <authorList>
            <person name="Warren W.C."/>
            <person name="Hillier L.W."/>
            <person name="Marshall Graves J.A."/>
            <person name="Birney E."/>
            <person name="Ponting C.P."/>
            <person name="Grutzner F."/>
            <person name="Belov K."/>
            <person name="Miller W."/>
            <person name="Clarke L."/>
            <person name="Chinwalla A.T."/>
            <person name="Yang S.P."/>
            <person name="Heger A."/>
            <person name="Locke D.P."/>
            <person name="Miethke P."/>
            <person name="Waters P.D."/>
            <person name="Veyrunes F."/>
            <person name="Fulton L."/>
            <person name="Fulton B."/>
            <person name="Graves T."/>
            <person name="Wallis J."/>
            <person name="Puente X.S."/>
            <person name="Lopez-Otin C."/>
            <person name="Ordonez G.R."/>
            <person name="Eichler E.E."/>
            <person name="Chen L."/>
            <person name="Cheng Z."/>
            <person name="Deakin J.E."/>
            <person name="Alsop A."/>
            <person name="Thompson K."/>
            <person name="Kirby P."/>
            <person name="Papenfuss A.T."/>
            <person name="Wakefield M.J."/>
            <person name="Olender T."/>
            <person name="Lancet D."/>
            <person name="Huttley G.A."/>
            <person name="Smit A.F."/>
            <person name="Pask A."/>
            <person name="Temple-Smith P."/>
            <person name="Batzer M.A."/>
            <person name="Walker J.A."/>
            <person name="Konkel M.K."/>
            <person name="Harris R.S."/>
            <person name="Whittington C.M."/>
            <person name="Wong E.S."/>
            <person name="Gemmell N.J."/>
            <person name="Buschiazzo E."/>
            <person name="Vargas Jentzsch I.M."/>
            <person name="Merkel A."/>
            <person name="Schmitz J."/>
            <person name="Zemann A."/>
            <person name="Churakov G."/>
            <person name="Kriegs J.O."/>
            <person name="Brosius J."/>
            <person name="Murchison E.P."/>
            <person name="Sachidanandam R."/>
            <person name="Smith C."/>
            <person name="Hannon G.J."/>
            <person name="Tsend-Ayush E."/>
            <person name="McMillan D."/>
            <person name="Attenborough R."/>
            <person name="Rens W."/>
            <person name="Ferguson-Smith M."/>
            <person name="Lefevre C.M."/>
            <person name="Sharp J.A."/>
            <person name="Nicholas K.R."/>
            <person name="Ray D.A."/>
            <person name="Kube M."/>
            <person name="Reinhardt R."/>
            <person name="Pringle T.H."/>
            <person name="Taylor J."/>
            <person name="Jones R.C."/>
            <person name="Nixon B."/>
            <person name="Dacheux J.L."/>
            <person name="Niwa H."/>
            <person name="Sekita Y."/>
            <person name="Huang X."/>
            <person name="Stark A."/>
            <person name="Kheradpour P."/>
            <person name="Kellis M."/>
            <person name="Flicek P."/>
            <person name="Chen Y."/>
            <person name="Webber C."/>
            <person name="Hardison R."/>
            <person name="Nelson J."/>
            <person name="Hallsworth-Pepin K."/>
            <person name="Delehaunty K."/>
            <person name="Markovic C."/>
            <person name="Minx P."/>
            <person name="Feng Y."/>
            <person name="Kremitzki C."/>
            <person name="Mitreva M."/>
            <person name="Glasscock J."/>
            <person name="Wylie T."/>
            <person name="Wohldmann P."/>
            <person name="Thiru P."/>
            <person name="Nhan M.N."/>
            <person name="Pohl C.S."/>
            <person name="Smith S.M."/>
            <person name="Hou S."/>
            <person name="Nefedov M."/>
            <person name="de Jong P.J."/>
            <person name="Renfree M.B."/>
            <person name="Mardis E.R."/>
            <person name="Wilson R.K."/>
        </authorList>
    </citation>
    <scope>NUCLEOTIDE SEQUENCE [LARGE SCALE GENOMIC DNA]</scope>
    <source>
        <strain evidence="5 6">Glennie</strain>
    </source>
</reference>
<evidence type="ECO:0000259" key="4">
    <source>
        <dbReference type="PROSITE" id="PS50002"/>
    </source>
</evidence>
<feature type="compositionally biased region" description="Basic and acidic residues" evidence="3">
    <location>
        <begin position="57"/>
        <end position="69"/>
    </location>
</feature>
<proteinExistence type="predicted"/>
<evidence type="ECO:0000256" key="3">
    <source>
        <dbReference type="SAM" id="MobiDB-lite"/>
    </source>
</evidence>
<dbReference type="InterPro" id="IPR019734">
    <property type="entry name" value="TPR_rpt"/>
</dbReference>
<dbReference type="PANTHER" id="PTHR22647">
    <property type="entry name" value="SH3 DOMAIN AND TETRATRICOPEPTIDE REPEATS CONTAINING PROTEIN"/>
    <property type="match status" value="1"/>
</dbReference>
<dbReference type="Ensembl" id="ENSOANT00000054310.1">
    <property type="protein sequence ID" value="ENSOANP00000044820.1"/>
    <property type="gene ID" value="ENSOANG00000039780.1"/>
</dbReference>
<feature type="compositionally biased region" description="Basic and acidic residues" evidence="3">
    <location>
        <begin position="76"/>
        <end position="85"/>
    </location>
</feature>
<dbReference type="PROSITE" id="PS50002">
    <property type="entry name" value="SH3"/>
    <property type="match status" value="1"/>
</dbReference>
<sequence>MPVVEGGPGLNPMEAAIVSGRDWSPRGSAEGPGSLGQEERDTDQADAGDDLPGRPPDSPRRPGDREGRGDGPPQPLEKRQSDRRKSISGTSAGHTENYPTDLSLKLRMVRQKGGLPDPRLQAELRGRLRLLENDSGEVTAVFNELSARMLSIHSDQDLIVVTFKTFEEIWKFSTYYSLGFLNHCMENVLLDPSFWLLSHEEDGADFEEAGIEVEINEEALNLMYRSLLIQEGSFFVLCPDNEIREMNVPEGDRKSCRRSSAMSVEEAGGGGMRGMRPTGPSLVPASEASPEPLIPFHQWVLKMNSEFTDLSKAEPAIDLPIAVGSTLAVASYESRGPEELSFQNGDRIEIIGSLLACLPWFVGRHEATGRIGFVKTGLVKGDARTLGLETIYFLDEKEESFFTPTQCFSEDEVMRLLKRTSTMDVCTVYCVDRLEEMECQRLEESEGAAVSRSPELSDVKRLVEEALDCCRRAAPGPTEEAGADPPPDGDEAPAATQDPRFCVRSGEGGDDTEGLHPLLLFLNREDFQPGFRPLYDFSSPFPASVLHGYADEEEAVAFLTEARGTAKRANLPMALSRLCFLLGRACLKKLKLSQARVYLEEALGALRGNFGDRFLVAAVYANLAAIYLRQKNREKWEPAWGKAAALLMGIPGAASGAAETASDVLRRALKGAVRGRSRAAEARACFLLARHHVALRQPEGALPFLERLQVLNEALGLGGGPLATRCYFHLGELYALRCLPRLTLSCVEVASSSEARTLADTLRSVGLVLEHTPRDCGPGGDGRAAPSQAARYLRRALRVASREGRRLRASIHLSLAGLHAAHGRYGPAAAYAAEAARPDPAAPAGAVVDRLVSLAWLYLLRREPAAASDVLASVLDFPGSGRRQVGVASNMRALALKRMNRTRQAARGYARALRVARELGLARNEAVALANLGSLCLQVDARRLAESYYVAAVKVFSGLPGRGRDFSQVLLRLGHYYTSGAHRDKGKCYYEWAFLVALESEDFEGQLQALRRLCHFYSVLSPNEAQCLIYNECQLALARRTSNKELEGQLLETISQLYLSLGTERAYKSALEYTKRSLGIFIDLQKKEKEAYAWLQAGKIYYILRQNELVDLYIQVAQEAALYTGDPETGARLFEAAGDIFFNGPWEREKAVSFYRDKALPLVIGIGDREAELRLCNKLVELLFALKAHGECLEFAQMSLALSVNLGDRLNERVAYHRLAAVNHRLGHSELAEHFYLKALSLCSSPLQFDEETLYYVRVYLILGDIIFYDLKVRTSLSSPRLPSSEPTGIPEQSVGPIPGALTACGALYRALGRGRRDRVGRMRSLLPTSLQSTGGGYRRQNRLGGGRECRELQTFLLLVLLRRSFYLLSAGCVHNTVPLY</sequence>
<dbReference type="OMA" id="FTNEQQG"/>
<dbReference type="SMART" id="SM00028">
    <property type="entry name" value="TPR"/>
    <property type="match status" value="5"/>
</dbReference>
<dbReference type="Gene3D" id="2.30.30.40">
    <property type="entry name" value="SH3 Domains"/>
    <property type="match status" value="1"/>
</dbReference>
<keyword evidence="1 2" id="KW-0728">SH3 domain</keyword>
<evidence type="ECO:0000256" key="2">
    <source>
        <dbReference type="PROSITE-ProRule" id="PRU00192"/>
    </source>
</evidence>
<dbReference type="PANTHER" id="PTHR22647:SF3">
    <property type="entry name" value="SH3 DOMAIN AND TETRATRICOPEPTIDE REPEAT-CONTAINING PROTEIN 1"/>
    <property type="match status" value="1"/>
</dbReference>
<keyword evidence="6" id="KW-1185">Reference proteome</keyword>
<evidence type="ECO:0000256" key="1">
    <source>
        <dbReference type="ARBA" id="ARBA00022443"/>
    </source>
</evidence>
<dbReference type="SUPFAM" id="SSF48452">
    <property type="entry name" value="TPR-like"/>
    <property type="match status" value="3"/>
</dbReference>
<feature type="compositionally biased region" description="Polar residues" evidence="3">
    <location>
        <begin position="87"/>
        <end position="100"/>
    </location>
</feature>
<dbReference type="InterPro" id="IPR011990">
    <property type="entry name" value="TPR-like_helical_dom_sf"/>
</dbReference>
<feature type="region of interest" description="Disordered" evidence="3">
    <location>
        <begin position="474"/>
        <end position="496"/>
    </location>
</feature>
<dbReference type="InterPro" id="IPR036028">
    <property type="entry name" value="SH3-like_dom_sf"/>
</dbReference>
<protein>
    <submittedName>
        <fullName evidence="5">SH3 domain and tetratricopeptide repeats 1</fullName>
    </submittedName>
</protein>
<dbReference type="GeneTree" id="ENSGT00530000063812"/>
<dbReference type="FunCoup" id="A0A6I8NV53">
    <property type="interactions" value="24"/>
</dbReference>
<evidence type="ECO:0000313" key="5">
    <source>
        <dbReference type="Ensembl" id="ENSOANP00000044820.1"/>
    </source>
</evidence>
<dbReference type="SMART" id="SM00326">
    <property type="entry name" value="SH3"/>
    <property type="match status" value="1"/>
</dbReference>
<dbReference type="Gene3D" id="1.25.40.10">
    <property type="entry name" value="Tetratricopeptide repeat domain"/>
    <property type="match status" value="4"/>
</dbReference>
<gene>
    <name evidence="5" type="primary">SH3TC1</name>
</gene>